<evidence type="ECO:0000313" key="3">
    <source>
        <dbReference type="Proteomes" id="UP000288805"/>
    </source>
</evidence>
<dbReference type="EMBL" id="QGNW01001179">
    <property type="protein sequence ID" value="RVW51569.1"/>
    <property type="molecule type" value="Genomic_DNA"/>
</dbReference>
<evidence type="ECO:0000256" key="1">
    <source>
        <dbReference type="SAM" id="MobiDB-lite"/>
    </source>
</evidence>
<organism evidence="2 3">
    <name type="scientific">Vitis vinifera</name>
    <name type="common">Grape</name>
    <dbReference type="NCBI Taxonomy" id="29760"/>
    <lineage>
        <taxon>Eukaryota</taxon>
        <taxon>Viridiplantae</taxon>
        <taxon>Streptophyta</taxon>
        <taxon>Embryophyta</taxon>
        <taxon>Tracheophyta</taxon>
        <taxon>Spermatophyta</taxon>
        <taxon>Magnoliopsida</taxon>
        <taxon>eudicotyledons</taxon>
        <taxon>Gunneridae</taxon>
        <taxon>Pentapetalae</taxon>
        <taxon>rosids</taxon>
        <taxon>Vitales</taxon>
        <taxon>Vitaceae</taxon>
        <taxon>Viteae</taxon>
        <taxon>Vitis</taxon>
    </lineage>
</organism>
<dbReference type="GO" id="GO:0003824">
    <property type="term" value="F:catalytic activity"/>
    <property type="evidence" value="ECO:0007669"/>
    <property type="project" value="InterPro"/>
</dbReference>
<reference evidence="2 3" key="1">
    <citation type="journal article" date="2018" name="PLoS Genet.">
        <title>Population sequencing reveals clonal diversity and ancestral inbreeding in the grapevine cultivar Chardonnay.</title>
        <authorList>
            <person name="Roach M.J."/>
            <person name="Johnson D.L."/>
            <person name="Bohlmann J."/>
            <person name="van Vuuren H.J."/>
            <person name="Jones S.J."/>
            <person name="Pretorius I.S."/>
            <person name="Schmidt S.A."/>
            <person name="Borneman A.R."/>
        </authorList>
    </citation>
    <scope>NUCLEOTIDE SEQUENCE [LARGE SCALE GENOMIC DNA]</scope>
    <source>
        <strain evidence="3">cv. Chardonnay</strain>
        <tissue evidence="2">Leaf</tissue>
    </source>
</reference>
<dbReference type="GO" id="GO:0030246">
    <property type="term" value="F:carbohydrate binding"/>
    <property type="evidence" value="ECO:0007669"/>
    <property type="project" value="InterPro"/>
</dbReference>
<feature type="region of interest" description="Disordered" evidence="1">
    <location>
        <begin position="133"/>
        <end position="167"/>
    </location>
</feature>
<dbReference type="Proteomes" id="UP000288805">
    <property type="component" value="Unassembled WGS sequence"/>
</dbReference>
<dbReference type="SUPFAM" id="SSF74650">
    <property type="entry name" value="Galactose mutarotase-like"/>
    <property type="match status" value="1"/>
</dbReference>
<dbReference type="GO" id="GO:0005975">
    <property type="term" value="P:carbohydrate metabolic process"/>
    <property type="evidence" value="ECO:0007669"/>
    <property type="project" value="InterPro"/>
</dbReference>
<feature type="compositionally biased region" description="Basic and acidic residues" evidence="1">
    <location>
        <begin position="139"/>
        <end position="152"/>
    </location>
</feature>
<evidence type="ECO:0000313" key="2">
    <source>
        <dbReference type="EMBL" id="RVW51569.1"/>
    </source>
</evidence>
<gene>
    <name evidence="2" type="primary">MANA_1</name>
    <name evidence="2" type="ORF">CK203_066660</name>
</gene>
<protein>
    <submittedName>
        <fullName evidence="2">Alpha-mannosidase</fullName>
    </submittedName>
</protein>
<accession>A0A438EV37</accession>
<dbReference type="InterPro" id="IPR011013">
    <property type="entry name" value="Gal_mutarotase_sf_dom"/>
</dbReference>
<proteinExistence type="predicted"/>
<name>A0A438EV37_VITVI</name>
<comment type="caution">
    <text evidence="2">The sequence shown here is derived from an EMBL/GenBank/DDBJ whole genome shotgun (WGS) entry which is preliminary data.</text>
</comment>
<dbReference type="AlphaFoldDB" id="A0A438EV37"/>
<dbReference type="Gene3D" id="2.60.40.1360">
    <property type="match status" value="1"/>
</dbReference>
<dbReference type="CDD" id="cd09272">
    <property type="entry name" value="RNase_HI_RT_Ty1"/>
    <property type="match status" value="1"/>
</dbReference>
<sequence>MKLYCDNKIAIDIAHNLIQYDHTKHMEIDRHFIKEKLDRGLICIPYASMNGQLDDILTKKLTNHSFQAITNKNSESWTTSHLMKSSSMEPNYSLPLNVAVITRQAGEDVEYSTMSKVEPRKMFSTRKKIKEMSLSTNQEKSEMTKKTWKVEDDSGEEPTPLKGGPVDNSTLVVELGPMEICTFLLKFEGVFV</sequence>